<dbReference type="RefSeq" id="WP_145187579.1">
    <property type="nucleotide sequence ID" value="NZ_CP036290.1"/>
</dbReference>
<evidence type="ECO:0000313" key="2">
    <source>
        <dbReference type="Proteomes" id="UP000319342"/>
    </source>
</evidence>
<sequence>MATFLVTLAFFLIAVGAMSVGLLRGRRLSGSCGGLDKLGQPIGECVCGKPMNEGCSVDPEQLDALLAERAREGASS</sequence>
<evidence type="ECO:0008006" key="3">
    <source>
        <dbReference type="Google" id="ProtNLM"/>
    </source>
</evidence>
<keyword evidence="2" id="KW-1185">Reference proteome</keyword>
<accession>A0A518D0L2</accession>
<protein>
    <recommendedName>
        <fullName evidence="3">(Na+)-NQR maturation NqrM</fullName>
    </recommendedName>
</protein>
<organism evidence="1 2">
    <name type="scientific">Rohdeia mirabilis</name>
    <dbReference type="NCBI Taxonomy" id="2528008"/>
    <lineage>
        <taxon>Bacteria</taxon>
        <taxon>Pseudomonadati</taxon>
        <taxon>Planctomycetota</taxon>
        <taxon>Planctomycetia</taxon>
        <taxon>Planctomycetia incertae sedis</taxon>
        <taxon>Rohdeia</taxon>
    </lineage>
</organism>
<reference evidence="1 2" key="1">
    <citation type="submission" date="2019-02" db="EMBL/GenBank/DDBJ databases">
        <title>Deep-cultivation of Planctomycetes and their phenomic and genomic characterization uncovers novel biology.</title>
        <authorList>
            <person name="Wiegand S."/>
            <person name="Jogler M."/>
            <person name="Boedeker C."/>
            <person name="Pinto D."/>
            <person name="Vollmers J."/>
            <person name="Rivas-Marin E."/>
            <person name="Kohn T."/>
            <person name="Peeters S.H."/>
            <person name="Heuer A."/>
            <person name="Rast P."/>
            <person name="Oberbeckmann S."/>
            <person name="Bunk B."/>
            <person name="Jeske O."/>
            <person name="Meyerdierks A."/>
            <person name="Storesund J.E."/>
            <person name="Kallscheuer N."/>
            <person name="Luecker S."/>
            <person name="Lage O.M."/>
            <person name="Pohl T."/>
            <person name="Merkel B.J."/>
            <person name="Hornburger P."/>
            <person name="Mueller R.-W."/>
            <person name="Bruemmer F."/>
            <person name="Labrenz M."/>
            <person name="Spormann A.M."/>
            <person name="Op den Camp H."/>
            <person name="Overmann J."/>
            <person name="Amann R."/>
            <person name="Jetten M.S.M."/>
            <person name="Mascher T."/>
            <person name="Medema M.H."/>
            <person name="Devos D.P."/>
            <person name="Kaster A.-K."/>
            <person name="Ovreas L."/>
            <person name="Rohde M."/>
            <person name="Galperin M.Y."/>
            <person name="Jogler C."/>
        </authorList>
    </citation>
    <scope>NUCLEOTIDE SEQUENCE [LARGE SCALE GENOMIC DNA]</scope>
    <source>
        <strain evidence="1 2">Pla163</strain>
    </source>
</reference>
<name>A0A518D0L2_9BACT</name>
<dbReference type="EMBL" id="CP036290">
    <property type="protein sequence ID" value="QDU85013.1"/>
    <property type="molecule type" value="Genomic_DNA"/>
</dbReference>
<dbReference type="AlphaFoldDB" id="A0A518D0L2"/>
<dbReference type="Proteomes" id="UP000319342">
    <property type="component" value="Chromosome"/>
</dbReference>
<proteinExistence type="predicted"/>
<gene>
    <name evidence="1" type="ORF">Pla163_21340</name>
</gene>
<evidence type="ECO:0000313" key="1">
    <source>
        <dbReference type="EMBL" id="QDU85013.1"/>
    </source>
</evidence>